<evidence type="ECO:0000313" key="4">
    <source>
        <dbReference type="EMBL" id="MCS5734559.1"/>
    </source>
</evidence>
<keyword evidence="5" id="KW-1185">Reference proteome</keyword>
<reference evidence="4" key="1">
    <citation type="submission" date="2022-08" db="EMBL/GenBank/DDBJ databases">
        <authorList>
            <person name="Deng Y."/>
            <person name="Han X.-F."/>
            <person name="Zhang Y.-Q."/>
        </authorList>
    </citation>
    <scope>NUCLEOTIDE SEQUENCE</scope>
    <source>
        <strain evidence="4">CPCC 203386</strain>
    </source>
</reference>
<protein>
    <submittedName>
        <fullName evidence="4">Fumarylacetoacetate hydrolase family protein</fullName>
    </submittedName>
</protein>
<gene>
    <name evidence="4" type="ORF">N1032_12495</name>
</gene>
<comment type="caution">
    <text evidence="4">The sequence shown here is derived from an EMBL/GenBank/DDBJ whole genome shotgun (WGS) entry which is preliminary data.</text>
</comment>
<keyword evidence="4" id="KW-0378">Hydrolase</keyword>
<dbReference type="InterPro" id="IPR011234">
    <property type="entry name" value="Fumarylacetoacetase-like_C"/>
</dbReference>
<dbReference type="GO" id="GO:0016787">
    <property type="term" value="F:hydrolase activity"/>
    <property type="evidence" value="ECO:0007669"/>
    <property type="project" value="UniProtKB-KW"/>
</dbReference>
<dbReference type="PANTHER" id="PTHR42796:SF4">
    <property type="entry name" value="FUMARYLACETOACETATE HYDROLASE DOMAIN-CONTAINING PROTEIN 2A"/>
    <property type="match status" value="1"/>
</dbReference>
<dbReference type="Gene3D" id="3.90.850.10">
    <property type="entry name" value="Fumarylacetoacetase-like, C-terminal domain"/>
    <property type="match status" value="1"/>
</dbReference>
<dbReference type="Proteomes" id="UP001165586">
    <property type="component" value="Unassembled WGS sequence"/>
</dbReference>
<evidence type="ECO:0000256" key="1">
    <source>
        <dbReference type="ARBA" id="ARBA00010211"/>
    </source>
</evidence>
<feature type="domain" description="Fumarylacetoacetase-like C-terminal" evidence="3">
    <location>
        <begin position="71"/>
        <end position="275"/>
    </location>
</feature>
<dbReference type="EMBL" id="JANLCJ010000004">
    <property type="protein sequence ID" value="MCS5734559.1"/>
    <property type="molecule type" value="Genomic_DNA"/>
</dbReference>
<evidence type="ECO:0000259" key="3">
    <source>
        <dbReference type="Pfam" id="PF01557"/>
    </source>
</evidence>
<keyword evidence="2" id="KW-0479">Metal-binding</keyword>
<name>A0ABT2H3P3_9MICO</name>
<evidence type="ECO:0000256" key="2">
    <source>
        <dbReference type="ARBA" id="ARBA00022723"/>
    </source>
</evidence>
<evidence type="ECO:0000313" key="5">
    <source>
        <dbReference type="Proteomes" id="UP001165586"/>
    </source>
</evidence>
<dbReference type="InterPro" id="IPR036663">
    <property type="entry name" value="Fumarylacetoacetase_C_sf"/>
</dbReference>
<accession>A0ABT2H3P3</accession>
<dbReference type="InterPro" id="IPR051121">
    <property type="entry name" value="FAH"/>
</dbReference>
<dbReference type="PANTHER" id="PTHR42796">
    <property type="entry name" value="FUMARYLACETOACETATE HYDROLASE DOMAIN-CONTAINING PROTEIN 2A-RELATED"/>
    <property type="match status" value="1"/>
</dbReference>
<comment type="similarity">
    <text evidence="1">Belongs to the FAH family.</text>
</comment>
<proteinExistence type="inferred from homology"/>
<dbReference type="RefSeq" id="WP_259539423.1">
    <property type="nucleotide sequence ID" value="NZ_JANLCJ010000004.1"/>
</dbReference>
<dbReference type="Pfam" id="PF01557">
    <property type="entry name" value="FAA_hydrolase"/>
    <property type="match status" value="1"/>
</dbReference>
<dbReference type="SUPFAM" id="SSF56529">
    <property type="entry name" value="FAH"/>
    <property type="match status" value="1"/>
</dbReference>
<organism evidence="4 5">
    <name type="scientific">Herbiconiux daphne</name>
    <dbReference type="NCBI Taxonomy" id="2970914"/>
    <lineage>
        <taxon>Bacteria</taxon>
        <taxon>Bacillati</taxon>
        <taxon>Actinomycetota</taxon>
        <taxon>Actinomycetes</taxon>
        <taxon>Micrococcales</taxon>
        <taxon>Microbacteriaceae</taxon>
        <taxon>Herbiconiux</taxon>
    </lineage>
</organism>
<sequence>MKLATLRTASGTVAVRVEADQAIEIAGCTDVGALLAQPDWRTVADTADGPTHPLAAIDDASWAPVVPSPSKIICVGLNYRNHILEMGRVLPEFPTLFSKYPEALIGAFDAIVVPEYASHALDWEAELAIVIGSPARRLDRDAAAAAIAGYSVINDITLRDYQGRTLEWLQGKTFDKTAPFGPVLVTSDEYGVDTEIRAEVDGEVMQRSDTGDLVFDPPTLVSYISHVLTLNPGDVIASGTPGGVGHARKPPRYLAHGSTVVTTIEGIGTLVNHVVVEEGPGGRED</sequence>